<dbReference type="Proteomes" id="UP000179540">
    <property type="component" value="Unassembled WGS sequence"/>
</dbReference>
<reference evidence="13 14" key="1">
    <citation type="submission" date="2016-10" db="EMBL/GenBank/DDBJ databases">
        <title>Draft genome sequence of strain LCT isolated from the Shenzhou X spacecraft of China.</title>
        <authorList>
            <person name="Huang B."/>
        </authorList>
    </citation>
    <scope>NUCLEOTIDE SEQUENCE [LARGE SCALE GENOMIC DNA]</scope>
    <source>
        <strain evidence="13 14">LCT-H5</strain>
    </source>
</reference>
<dbReference type="GO" id="GO:0006885">
    <property type="term" value="P:regulation of pH"/>
    <property type="evidence" value="ECO:0007669"/>
    <property type="project" value="UniProtKB-UniRule"/>
</dbReference>
<name>A0A1S2N1L8_9MICC</name>
<keyword evidence="7 11" id="KW-0915">Sodium</keyword>
<keyword evidence="10 11" id="KW-0739">Sodium transport</keyword>
<dbReference type="Pfam" id="PF06965">
    <property type="entry name" value="Na_H_antiport_1"/>
    <property type="match status" value="1"/>
</dbReference>
<keyword evidence="6 11" id="KW-1133">Transmembrane helix</keyword>
<dbReference type="InterPro" id="IPR004670">
    <property type="entry name" value="NhaA"/>
</dbReference>
<dbReference type="InterPro" id="IPR023171">
    <property type="entry name" value="Na/H_antiporter_dom_sf"/>
</dbReference>
<feature type="transmembrane region" description="Helical" evidence="11">
    <location>
        <begin position="134"/>
        <end position="159"/>
    </location>
</feature>
<dbReference type="GO" id="GO:0015385">
    <property type="term" value="F:sodium:proton antiporter activity"/>
    <property type="evidence" value="ECO:0007669"/>
    <property type="project" value="UniProtKB-UniRule"/>
</dbReference>
<evidence type="ECO:0000256" key="1">
    <source>
        <dbReference type="ARBA" id="ARBA00004429"/>
    </source>
</evidence>
<keyword evidence="9 11" id="KW-0472">Membrane</keyword>
<comment type="caution">
    <text evidence="13">The sequence shown here is derived from an EMBL/GenBank/DDBJ whole genome shotgun (WGS) entry which is preliminary data.</text>
</comment>
<accession>A0A1S2N1L8</accession>
<feature type="transmembrane region" description="Helical" evidence="11">
    <location>
        <begin position="359"/>
        <end position="378"/>
    </location>
</feature>
<keyword evidence="2 11" id="KW-0813">Transport</keyword>
<evidence type="ECO:0000256" key="7">
    <source>
        <dbReference type="ARBA" id="ARBA00023053"/>
    </source>
</evidence>
<keyword evidence="3 11" id="KW-0050">Antiport</keyword>
<comment type="similarity">
    <text evidence="11">Belongs to the NhaA Na(+)/H(+) (TC 2.A.33) antiporter family.</text>
</comment>
<dbReference type="EMBL" id="MODZ01000004">
    <property type="protein sequence ID" value="OIJ36217.1"/>
    <property type="molecule type" value="Genomic_DNA"/>
</dbReference>
<dbReference type="GO" id="GO:0005886">
    <property type="term" value="C:plasma membrane"/>
    <property type="evidence" value="ECO:0007669"/>
    <property type="project" value="UniProtKB-SubCell"/>
</dbReference>
<dbReference type="OrthoDB" id="9808135at2"/>
<sequence>MVTTLEEEGYSAGRIADKLRAGNTGGLLLLAAMLLGLIFANTPLEGLYFGARDTHLGIPGVEALNHTIGEWASDGLLAIFFFMTGLELKSEFVDGELHDVKKAIVPITAAFGGVLVPALIYAGINLAWGDAQTLSGWAVPTATDIAFAVSVLAVVGSALPTAARTFLLTLAVVDDLIAIVIIAFVYSEGVHFGFLAASIVPLALFWFLTHRYPRFFAFSPWAPWVILLPIGVITWLLVYSAGVHATIAGVLLGFMVPVLHRTDPQHGEAPIGLAPRLAHRYQPISNGVAIPVFAFFASGVAVGGVDGIVSAFTDPVALGVIFGLVLGKTAGIFSSTWLLTTLTPATKDEDLKWPDVLGLAMLGGIGFTVALLVAELSFGLGSAHDDHAKVGVLTGSFLAAIIGGVLLALRNAHYKKLRAQGVAVDTFDGQEPDAEQARAAQERDRYHEGERD</sequence>
<dbReference type="HAMAP" id="MF_01844">
    <property type="entry name" value="NhaA"/>
    <property type="match status" value="1"/>
</dbReference>
<evidence type="ECO:0000256" key="10">
    <source>
        <dbReference type="ARBA" id="ARBA00023201"/>
    </source>
</evidence>
<keyword evidence="4 11" id="KW-1003">Cell membrane</keyword>
<evidence type="ECO:0000256" key="4">
    <source>
        <dbReference type="ARBA" id="ARBA00022475"/>
    </source>
</evidence>
<feature type="transmembrane region" description="Helical" evidence="11">
    <location>
        <begin position="316"/>
        <end position="339"/>
    </location>
</feature>
<evidence type="ECO:0000256" key="9">
    <source>
        <dbReference type="ARBA" id="ARBA00023136"/>
    </source>
</evidence>
<feature type="region of interest" description="Disordered" evidence="12">
    <location>
        <begin position="428"/>
        <end position="452"/>
    </location>
</feature>
<evidence type="ECO:0000256" key="5">
    <source>
        <dbReference type="ARBA" id="ARBA00022692"/>
    </source>
</evidence>
<evidence type="ECO:0000256" key="11">
    <source>
        <dbReference type="HAMAP-Rule" id="MF_01844"/>
    </source>
</evidence>
<dbReference type="NCBIfam" id="TIGR00773">
    <property type="entry name" value="NhaA"/>
    <property type="match status" value="1"/>
</dbReference>
<evidence type="ECO:0000256" key="6">
    <source>
        <dbReference type="ARBA" id="ARBA00022989"/>
    </source>
</evidence>
<gene>
    <name evidence="11" type="primary">nhaA</name>
    <name evidence="13" type="ORF">BK826_03980</name>
</gene>
<comment type="catalytic activity">
    <reaction evidence="11">
        <text>Na(+)(in) + 2 H(+)(out) = Na(+)(out) + 2 H(+)(in)</text>
        <dbReference type="Rhea" id="RHEA:29251"/>
        <dbReference type="ChEBI" id="CHEBI:15378"/>
        <dbReference type="ChEBI" id="CHEBI:29101"/>
    </reaction>
</comment>
<feature type="transmembrane region" description="Helical" evidence="11">
    <location>
        <begin position="283"/>
        <end position="304"/>
    </location>
</feature>
<feature type="compositionally biased region" description="Basic and acidic residues" evidence="12">
    <location>
        <begin position="440"/>
        <end position="452"/>
    </location>
</feature>
<feature type="transmembrane region" description="Helical" evidence="11">
    <location>
        <begin position="221"/>
        <end position="239"/>
    </location>
</feature>
<dbReference type="PANTHER" id="PTHR30341:SF0">
    <property type="entry name" value="NA(+)_H(+) ANTIPORTER NHAA"/>
    <property type="match status" value="1"/>
</dbReference>
<protein>
    <recommendedName>
        <fullName evidence="11">Na(+)/H(+) antiporter NhaA</fullName>
    </recommendedName>
    <alternativeName>
        <fullName evidence="11">Sodium/proton antiporter NhaA</fullName>
    </alternativeName>
</protein>
<feature type="transmembrane region" description="Helical" evidence="11">
    <location>
        <begin position="390"/>
        <end position="409"/>
    </location>
</feature>
<feature type="transmembrane region" description="Helical" evidence="11">
    <location>
        <begin position="192"/>
        <end position="209"/>
    </location>
</feature>
<organism evidence="13 14">
    <name type="scientific">Rothia kristinae</name>
    <dbReference type="NCBI Taxonomy" id="37923"/>
    <lineage>
        <taxon>Bacteria</taxon>
        <taxon>Bacillati</taxon>
        <taxon>Actinomycetota</taxon>
        <taxon>Actinomycetes</taxon>
        <taxon>Micrococcales</taxon>
        <taxon>Micrococcaceae</taxon>
        <taxon>Rothia</taxon>
    </lineage>
</organism>
<comment type="subcellular location">
    <subcellularLocation>
        <location evidence="1">Cell inner membrane</location>
        <topology evidence="1">Multi-pass membrane protein</topology>
    </subcellularLocation>
    <subcellularLocation>
        <location evidence="11">Cell membrane</location>
        <topology evidence="11">Multi-pass membrane protein</topology>
    </subcellularLocation>
</comment>
<evidence type="ECO:0000313" key="13">
    <source>
        <dbReference type="EMBL" id="OIJ36217.1"/>
    </source>
</evidence>
<dbReference type="Gene3D" id="1.20.1530.10">
    <property type="entry name" value="Na+/H+ antiporter like domain"/>
    <property type="match status" value="1"/>
</dbReference>
<evidence type="ECO:0000256" key="2">
    <source>
        <dbReference type="ARBA" id="ARBA00022448"/>
    </source>
</evidence>
<evidence type="ECO:0000313" key="14">
    <source>
        <dbReference type="Proteomes" id="UP000179540"/>
    </source>
</evidence>
<proteinExistence type="inferred from homology"/>
<feature type="transmembrane region" description="Helical" evidence="11">
    <location>
        <begin position="71"/>
        <end position="88"/>
    </location>
</feature>
<dbReference type="RefSeq" id="WP_075514496.1">
    <property type="nucleotide sequence ID" value="NZ_MODZ01000004.1"/>
</dbReference>
<evidence type="ECO:0000256" key="3">
    <source>
        <dbReference type="ARBA" id="ARBA00022449"/>
    </source>
</evidence>
<dbReference type="AlphaFoldDB" id="A0A1S2N1L8"/>
<feature type="transmembrane region" description="Helical" evidence="11">
    <location>
        <begin position="166"/>
        <end position="186"/>
    </location>
</feature>
<dbReference type="PANTHER" id="PTHR30341">
    <property type="entry name" value="SODIUM ION/PROTON ANTIPORTER NHAA-RELATED"/>
    <property type="match status" value="1"/>
</dbReference>
<keyword evidence="5 11" id="KW-0812">Transmembrane</keyword>
<feature type="transmembrane region" description="Helical" evidence="11">
    <location>
        <begin position="109"/>
        <end position="128"/>
    </location>
</feature>
<evidence type="ECO:0000256" key="12">
    <source>
        <dbReference type="SAM" id="MobiDB-lite"/>
    </source>
</evidence>
<feature type="transmembrane region" description="Helical" evidence="11">
    <location>
        <begin position="27"/>
        <end position="51"/>
    </location>
</feature>
<evidence type="ECO:0000256" key="8">
    <source>
        <dbReference type="ARBA" id="ARBA00023065"/>
    </source>
</evidence>
<keyword evidence="8 11" id="KW-0406">Ion transport</keyword>
<comment type="function">
    <text evidence="11">Na(+)/H(+) antiporter that extrudes sodium in exchange for external protons.</text>
</comment>
<feature type="transmembrane region" description="Helical" evidence="11">
    <location>
        <begin position="245"/>
        <end position="262"/>
    </location>
</feature>